<dbReference type="EMBL" id="GGEC01072475">
    <property type="protein sequence ID" value="MBX52959.1"/>
    <property type="molecule type" value="Transcribed_RNA"/>
</dbReference>
<protein>
    <submittedName>
        <fullName evidence="1">Uncharacterized protein</fullName>
    </submittedName>
</protein>
<organism evidence="1">
    <name type="scientific">Rhizophora mucronata</name>
    <name type="common">Asiatic mangrove</name>
    <dbReference type="NCBI Taxonomy" id="61149"/>
    <lineage>
        <taxon>Eukaryota</taxon>
        <taxon>Viridiplantae</taxon>
        <taxon>Streptophyta</taxon>
        <taxon>Embryophyta</taxon>
        <taxon>Tracheophyta</taxon>
        <taxon>Spermatophyta</taxon>
        <taxon>Magnoliopsida</taxon>
        <taxon>eudicotyledons</taxon>
        <taxon>Gunneridae</taxon>
        <taxon>Pentapetalae</taxon>
        <taxon>rosids</taxon>
        <taxon>fabids</taxon>
        <taxon>Malpighiales</taxon>
        <taxon>Rhizophoraceae</taxon>
        <taxon>Rhizophora</taxon>
    </lineage>
</organism>
<accession>A0A2P2PE39</accession>
<sequence length="16" mass="2006">MTIYQLSRSYLQEVFQ</sequence>
<proteinExistence type="predicted"/>
<reference evidence="1" key="1">
    <citation type="submission" date="2018-02" db="EMBL/GenBank/DDBJ databases">
        <title>Rhizophora mucronata_Transcriptome.</title>
        <authorList>
            <person name="Meera S.P."/>
            <person name="Sreeshan A."/>
            <person name="Augustine A."/>
        </authorList>
    </citation>
    <scope>NUCLEOTIDE SEQUENCE</scope>
    <source>
        <tissue evidence="1">Leaf</tissue>
    </source>
</reference>
<evidence type="ECO:0000313" key="1">
    <source>
        <dbReference type="EMBL" id="MBX52959.1"/>
    </source>
</evidence>
<dbReference type="AlphaFoldDB" id="A0A2P2PE39"/>
<name>A0A2P2PE39_RHIMU</name>